<feature type="domain" description="DUF2314" evidence="2">
    <location>
        <begin position="36"/>
        <end position="159"/>
    </location>
</feature>
<feature type="signal peptide" evidence="1">
    <location>
        <begin position="1"/>
        <end position="21"/>
    </location>
</feature>
<sequence>MNHRAYVAAVGLLIFVAAANAQTRDHNEIVRVPNEDPEMATAIAKARATLDDFLVLWRAQPSGASDYKLKVRISDGENSEHFWVQPFRPLNSGFEGILANEPKLVKNVRGGQRITFQRGDITDWGYVRGGKQIGSFTVCALFRRAPKEQVEYYRKNYGFTCEP</sequence>
<dbReference type="Pfam" id="PF10077">
    <property type="entry name" value="DUF2314"/>
    <property type="match status" value="1"/>
</dbReference>
<evidence type="ECO:0000313" key="4">
    <source>
        <dbReference type="Proteomes" id="UP000271137"/>
    </source>
</evidence>
<accession>A0ABX9ZWM2</accession>
<dbReference type="Proteomes" id="UP000271137">
    <property type="component" value="Unassembled WGS sequence"/>
</dbReference>
<proteinExistence type="predicted"/>
<gene>
    <name evidence="3" type="ORF">EJO66_32225</name>
</gene>
<evidence type="ECO:0000256" key="1">
    <source>
        <dbReference type="SAM" id="SignalP"/>
    </source>
</evidence>
<protein>
    <submittedName>
        <fullName evidence="3">DUF2314 domain-containing protein</fullName>
    </submittedName>
</protein>
<organism evidence="3 4">
    <name type="scientific">Variovorax beijingensis</name>
    <dbReference type="NCBI Taxonomy" id="2496117"/>
    <lineage>
        <taxon>Bacteria</taxon>
        <taxon>Pseudomonadati</taxon>
        <taxon>Pseudomonadota</taxon>
        <taxon>Betaproteobacteria</taxon>
        <taxon>Burkholderiales</taxon>
        <taxon>Comamonadaceae</taxon>
        <taxon>Variovorax</taxon>
    </lineage>
</organism>
<name>A0ABX9ZWM2_9BURK</name>
<evidence type="ECO:0000313" key="3">
    <source>
        <dbReference type="EMBL" id="RSZ24073.1"/>
    </source>
</evidence>
<reference evidence="3 4" key="1">
    <citation type="submission" date="2018-12" db="EMBL/GenBank/DDBJ databases">
        <title>The genome sequences of strain 502.</title>
        <authorList>
            <person name="Gao J."/>
            <person name="Sun J."/>
        </authorList>
    </citation>
    <scope>NUCLEOTIDE SEQUENCE [LARGE SCALE GENOMIC DNA]</scope>
    <source>
        <strain evidence="3 4">502</strain>
    </source>
</reference>
<dbReference type="RefSeq" id="WP_125967257.1">
    <property type="nucleotide sequence ID" value="NZ_RXFQ01000053.1"/>
</dbReference>
<keyword evidence="4" id="KW-1185">Reference proteome</keyword>
<evidence type="ECO:0000259" key="2">
    <source>
        <dbReference type="Pfam" id="PF10077"/>
    </source>
</evidence>
<comment type="caution">
    <text evidence="3">The sequence shown here is derived from an EMBL/GenBank/DDBJ whole genome shotgun (WGS) entry which is preliminary data.</text>
</comment>
<feature type="chain" id="PRO_5046917557" evidence="1">
    <location>
        <begin position="22"/>
        <end position="163"/>
    </location>
</feature>
<dbReference type="EMBL" id="RXFQ01000053">
    <property type="protein sequence ID" value="RSZ24073.1"/>
    <property type="molecule type" value="Genomic_DNA"/>
</dbReference>
<keyword evidence="1" id="KW-0732">Signal</keyword>
<dbReference type="InterPro" id="IPR018756">
    <property type="entry name" value="DUF2314"/>
</dbReference>